<reference evidence="2" key="1">
    <citation type="journal article" date="2021" name="Proc. Natl. Acad. Sci. U.S.A.">
        <title>Global biogeography of chemosynthetic symbionts reveals both localized and globally distributed symbiont groups. .</title>
        <authorList>
            <person name="Osvatic J.T."/>
            <person name="Wilkins L.G.E."/>
            <person name="Leibrecht L."/>
            <person name="Leray M."/>
            <person name="Zauner S."/>
            <person name="Polzin J."/>
            <person name="Camacho Y."/>
            <person name="Gros O."/>
            <person name="van Gils J.A."/>
            <person name="Eisen J.A."/>
            <person name="Petersen J.M."/>
            <person name="Yuen B."/>
        </authorList>
    </citation>
    <scope>NUCLEOTIDE SEQUENCE</scope>
    <source>
        <strain evidence="2">MAGL173</strain>
    </source>
</reference>
<proteinExistence type="predicted"/>
<dbReference type="Gene3D" id="3.30.750.24">
    <property type="entry name" value="STAS domain"/>
    <property type="match status" value="1"/>
</dbReference>
<comment type="caution">
    <text evidence="2">The sequence shown here is derived from an EMBL/GenBank/DDBJ whole genome shotgun (WGS) entry which is preliminary data.</text>
</comment>
<name>A0A9E4K4L2_9GAMM</name>
<evidence type="ECO:0000313" key="3">
    <source>
        <dbReference type="Proteomes" id="UP000886687"/>
    </source>
</evidence>
<feature type="domain" description="STAS" evidence="1">
    <location>
        <begin position="1"/>
        <end position="103"/>
    </location>
</feature>
<dbReference type="AlphaFoldDB" id="A0A9E4K4L2"/>
<evidence type="ECO:0000313" key="2">
    <source>
        <dbReference type="EMBL" id="MCG7939028.1"/>
    </source>
</evidence>
<accession>A0A9E4K4L2</accession>
<dbReference type="PROSITE" id="PS50801">
    <property type="entry name" value="STAS"/>
    <property type="match status" value="1"/>
</dbReference>
<dbReference type="Proteomes" id="UP000886687">
    <property type="component" value="Unassembled WGS sequence"/>
</dbReference>
<dbReference type="InterPro" id="IPR002645">
    <property type="entry name" value="STAS_dom"/>
</dbReference>
<dbReference type="Pfam" id="PF01740">
    <property type="entry name" value="STAS"/>
    <property type="match status" value="1"/>
</dbReference>
<sequence length="103" mass="11397">MTNITECSGIPDEKIIIHAAKTLDCSAHGTFVEACQCARQNHIQVMVVDLNVTQNIRASGLGILLMLSKKMEYSPFKIQIENCQPDVRALLSENRLFSGFSIS</sequence>
<dbReference type="EMBL" id="JAEPDI010000005">
    <property type="protein sequence ID" value="MCG7939028.1"/>
    <property type="molecule type" value="Genomic_DNA"/>
</dbReference>
<dbReference type="SUPFAM" id="SSF52091">
    <property type="entry name" value="SpoIIaa-like"/>
    <property type="match status" value="1"/>
</dbReference>
<dbReference type="InterPro" id="IPR036513">
    <property type="entry name" value="STAS_dom_sf"/>
</dbReference>
<organism evidence="2 3">
    <name type="scientific">Candidatus Thiodiazotropha lotti</name>
    <dbReference type="NCBI Taxonomy" id="2792787"/>
    <lineage>
        <taxon>Bacteria</taxon>
        <taxon>Pseudomonadati</taxon>
        <taxon>Pseudomonadota</taxon>
        <taxon>Gammaproteobacteria</taxon>
        <taxon>Chromatiales</taxon>
        <taxon>Sedimenticolaceae</taxon>
        <taxon>Candidatus Thiodiazotropha</taxon>
    </lineage>
</organism>
<evidence type="ECO:0000259" key="1">
    <source>
        <dbReference type="PROSITE" id="PS50801"/>
    </source>
</evidence>
<protein>
    <recommendedName>
        <fullName evidence="1">STAS domain-containing protein</fullName>
    </recommendedName>
</protein>
<gene>
    <name evidence="2" type="ORF">JAZ04_09265</name>
</gene>